<dbReference type="AlphaFoldDB" id="A0A8S1DAS9"/>
<dbReference type="Proteomes" id="UP000494165">
    <property type="component" value="Unassembled WGS sequence"/>
</dbReference>
<evidence type="ECO:0000313" key="3">
    <source>
        <dbReference type="Proteomes" id="UP000494165"/>
    </source>
</evidence>
<organism evidence="2 3">
    <name type="scientific">Cloeon dipterum</name>
    <dbReference type="NCBI Taxonomy" id="197152"/>
    <lineage>
        <taxon>Eukaryota</taxon>
        <taxon>Metazoa</taxon>
        <taxon>Ecdysozoa</taxon>
        <taxon>Arthropoda</taxon>
        <taxon>Hexapoda</taxon>
        <taxon>Insecta</taxon>
        <taxon>Pterygota</taxon>
        <taxon>Palaeoptera</taxon>
        <taxon>Ephemeroptera</taxon>
        <taxon>Pisciforma</taxon>
        <taxon>Baetidae</taxon>
        <taxon>Cloeon</taxon>
    </lineage>
</organism>
<comment type="caution">
    <text evidence="2">The sequence shown here is derived from an EMBL/GenBank/DDBJ whole genome shotgun (WGS) entry which is preliminary data.</text>
</comment>
<feature type="region of interest" description="Disordered" evidence="1">
    <location>
        <begin position="66"/>
        <end position="85"/>
    </location>
</feature>
<dbReference type="EMBL" id="CADEPI010000167">
    <property type="protein sequence ID" value="CAB3378548.1"/>
    <property type="molecule type" value="Genomic_DNA"/>
</dbReference>
<keyword evidence="3" id="KW-1185">Reference proteome</keyword>
<feature type="compositionally biased region" description="Basic and acidic residues" evidence="1">
    <location>
        <begin position="68"/>
        <end position="78"/>
    </location>
</feature>
<gene>
    <name evidence="2" type="ORF">CLODIP_2_CD05729</name>
</gene>
<protein>
    <submittedName>
        <fullName evidence="2">Uncharacterized protein</fullName>
    </submittedName>
</protein>
<evidence type="ECO:0000256" key="1">
    <source>
        <dbReference type="SAM" id="MobiDB-lite"/>
    </source>
</evidence>
<accession>A0A8S1DAS9</accession>
<name>A0A8S1DAS9_9INSE</name>
<sequence>MAEDCETGEQCLDHETGEHCAAFTSNQVMVATDAETGEKDWRCLSTRRRPTHTFHVPRSLLTAAAAAEGHEEATEGRLRPSALGEGRGRVLRERGGAALLAAPGGAAQGCPPATPPALPPAAHAAARKCLVCRLPS</sequence>
<proteinExistence type="predicted"/>
<reference evidence="2 3" key="1">
    <citation type="submission" date="2020-04" db="EMBL/GenBank/DDBJ databases">
        <authorList>
            <person name="Alioto T."/>
            <person name="Alioto T."/>
            <person name="Gomez Garrido J."/>
        </authorList>
    </citation>
    <scope>NUCLEOTIDE SEQUENCE [LARGE SCALE GENOMIC DNA]</scope>
</reference>
<evidence type="ECO:0000313" key="2">
    <source>
        <dbReference type="EMBL" id="CAB3378548.1"/>
    </source>
</evidence>